<evidence type="ECO:0000313" key="9">
    <source>
        <dbReference type="EMBL" id="MCY0387235.1"/>
    </source>
</evidence>
<evidence type="ECO:0000256" key="1">
    <source>
        <dbReference type="ARBA" id="ARBA00004613"/>
    </source>
</evidence>
<dbReference type="Gene3D" id="1.20.1710.10">
    <property type="entry name" value="IpaD-like"/>
    <property type="match status" value="1"/>
</dbReference>
<feature type="region of interest" description="Disordered" evidence="8">
    <location>
        <begin position="137"/>
        <end position="198"/>
    </location>
</feature>
<keyword evidence="6" id="KW-0175">Coiled coil</keyword>
<evidence type="ECO:0000256" key="2">
    <source>
        <dbReference type="ARBA" id="ARBA00007741"/>
    </source>
</evidence>
<evidence type="ECO:0000256" key="6">
    <source>
        <dbReference type="ARBA" id="ARBA00023054"/>
    </source>
</evidence>
<evidence type="ECO:0000256" key="8">
    <source>
        <dbReference type="SAM" id="MobiDB-lite"/>
    </source>
</evidence>
<dbReference type="SUPFAM" id="SSF140693">
    <property type="entry name" value="IpaD-like"/>
    <property type="match status" value="1"/>
</dbReference>
<feature type="region of interest" description="Disordered" evidence="8">
    <location>
        <begin position="71"/>
        <end position="90"/>
    </location>
</feature>
<evidence type="ECO:0000256" key="5">
    <source>
        <dbReference type="ARBA" id="ARBA00023026"/>
    </source>
</evidence>
<gene>
    <name evidence="9" type="ORF">OVY01_08310</name>
</gene>
<comment type="similarity">
    <text evidence="2">Belongs to the invasin protein D family.</text>
</comment>
<feature type="compositionally biased region" description="Low complexity" evidence="8">
    <location>
        <begin position="152"/>
        <end position="174"/>
    </location>
</feature>
<comment type="function">
    <text evidence="7">Required for invasion of epithelial cells, as well as for survival within host cells, escape from endocytic vesicles and subsequent actin-tail formation. Probably regulates the secretion of effectors BipB and BipC and their final integration into the target cell membrane.</text>
</comment>
<comment type="subcellular location">
    <subcellularLocation>
        <location evidence="1">Secreted</location>
    </subcellularLocation>
</comment>
<keyword evidence="4" id="KW-0964">Secreted</keyword>
<dbReference type="InterPro" id="IPR036708">
    <property type="entry name" value="BipD-like_sf"/>
</dbReference>
<dbReference type="EMBL" id="JAPMXC010000001">
    <property type="protein sequence ID" value="MCY0387235.1"/>
    <property type="molecule type" value="Genomic_DNA"/>
</dbReference>
<dbReference type="Pfam" id="PF06511">
    <property type="entry name" value="T3SS_TC"/>
    <property type="match status" value="1"/>
</dbReference>
<organism evidence="9 10">
    <name type="scientific">Robbsia betulipollinis</name>
    <dbReference type="NCBI Taxonomy" id="2981849"/>
    <lineage>
        <taxon>Bacteria</taxon>
        <taxon>Pseudomonadati</taxon>
        <taxon>Pseudomonadota</taxon>
        <taxon>Betaproteobacteria</taxon>
        <taxon>Burkholderiales</taxon>
        <taxon>Burkholderiaceae</taxon>
        <taxon>Robbsia</taxon>
    </lineage>
</organism>
<sequence length="673" mass="71288">MVMNLTDAARDDIRLRRDMATFPAQPPAARDAVPDVAESGALMAFDPEAIPGGVVARLTDAAPLRGLTDAMANPGPTTGTAPLADPSTAARRRLQRILDAAVKGETGNIGLAIQSHRAAQAQAFATLQDRVNTRLDVATPDRQARDASPQPARGSESGLGASAAPAPTPGAQAGDADRADDPAANAPVASDPPTDTPAAVDAITIDTLDDLKAYYAQYAAAYQTLAAYIEANSASDPEGCKQRSQAFADQFSAPLIVGAGIDPAYASVALGGAWQISDISLPGKGHFEAYRLNLGPVQSYIEDQAFCDRLLGDFNAAGVLWNASAGDGTREPGYSAPTYSQACAAVQKLKDSVTQISHISVLPPASLADFYNFRSDPAGGYFVEPSAKFQKTIDDGNAYLAAWREKYGGTPTDEDKYDRGEGGAAREMYNIAGDWLGQNTNVTDWLAEVTKGIPAKFETWNPDIAAVNAALDSLARSDAAQYGGLKATIGEAKAAIIDPYGDLITQYMKYTQSITDIVADLSKYVQATGDGSKVTFDADALRSEIQGKIDALSAWSLTIPGTTVLSQADWSKELAGNFIATKNTDGTTTLTLDLTNLNGMRDSLKNYGKGDISVTQYNAWYSGFSSEKDNVQNLSQSIAEKFSKMNTTFDDLVRVMSATISALLESESKYFQF</sequence>
<protein>
    <recommendedName>
        <fullName evidence="3">Translocator protein BipD</fullName>
    </recommendedName>
</protein>
<dbReference type="InterPro" id="IPR009483">
    <property type="entry name" value="IpaD/BipD/SipD"/>
</dbReference>
<reference evidence="9" key="1">
    <citation type="submission" date="2022-11" db="EMBL/GenBank/DDBJ databases">
        <title>Robbsia betulipollinis sp. nov., isolated from pollen of birch (Betula pendula).</title>
        <authorList>
            <person name="Shi H."/>
            <person name="Ambika Manirajan B."/>
            <person name="Ratering S."/>
            <person name="Geissler-Plaum R."/>
            <person name="Schnell S."/>
        </authorList>
    </citation>
    <scope>NUCLEOTIDE SEQUENCE</scope>
    <source>
        <strain evidence="9">Bb-Pol-6</strain>
    </source>
</reference>
<evidence type="ECO:0000256" key="7">
    <source>
        <dbReference type="ARBA" id="ARBA00025541"/>
    </source>
</evidence>
<evidence type="ECO:0000256" key="3">
    <source>
        <dbReference type="ARBA" id="ARBA00018825"/>
    </source>
</evidence>
<evidence type="ECO:0000313" key="10">
    <source>
        <dbReference type="Proteomes" id="UP001082899"/>
    </source>
</evidence>
<keyword evidence="10" id="KW-1185">Reference proteome</keyword>
<name>A0ABT3ZL17_9BURK</name>
<evidence type="ECO:0000256" key="4">
    <source>
        <dbReference type="ARBA" id="ARBA00022525"/>
    </source>
</evidence>
<proteinExistence type="inferred from homology"/>
<keyword evidence="5" id="KW-0843">Virulence</keyword>
<comment type="caution">
    <text evidence="9">The sequence shown here is derived from an EMBL/GenBank/DDBJ whole genome shotgun (WGS) entry which is preliminary data.</text>
</comment>
<accession>A0ABT3ZL17</accession>
<feature type="compositionally biased region" description="Low complexity" evidence="8">
    <location>
        <begin position="182"/>
        <end position="193"/>
    </location>
</feature>
<dbReference type="RefSeq" id="WP_267846990.1">
    <property type="nucleotide sequence ID" value="NZ_JAPMXC010000001.1"/>
</dbReference>
<dbReference type="Proteomes" id="UP001082899">
    <property type="component" value="Unassembled WGS sequence"/>
</dbReference>